<protein>
    <recommendedName>
        <fullName evidence="4">Type II toxin-antitoxin system RelE/ParE family toxin</fullName>
    </recommendedName>
</protein>
<dbReference type="InterPro" id="IPR007712">
    <property type="entry name" value="RelE/ParE_toxin"/>
</dbReference>
<dbReference type="Proteomes" id="UP000033103">
    <property type="component" value="Chromosome"/>
</dbReference>
<dbReference type="RefSeq" id="WP_046328964.1">
    <property type="nucleotide sequence ID" value="NZ_CAUPIC010000006.1"/>
</dbReference>
<name>A0A0E3ZBJ8_9FUSO</name>
<organism evidence="2 3">
    <name type="scientific">Sneathia vaginalis</name>
    <dbReference type="NCBI Taxonomy" id="187101"/>
    <lineage>
        <taxon>Bacteria</taxon>
        <taxon>Fusobacteriati</taxon>
        <taxon>Fusobacteriota</taxon>
        <taxon>Fusobacteriia</taxon>
        <taxon>Fusobacteriales</taxon>
        <taxon>Leptotrichiaceae</taxon>
        <taxon>Sneathia</taxon>
    </lineage>
</organism>
<dbReference type="SUPFAM" id="SSF143011">
    <property type="entry name" value="RelE-like"/>
    <property type="match status" value="1"/>
</dbReference>
<accession>A0A0E3ZBJ8</accession>
<keyword evidence="3" id="KW-1185">Reference proteome</keyword>
<keyword evidence="1" id="KW-1277">Toxin-antitoxin system</keyword>
<dbReference type="InterPro" id="IPR035093">
    <property type="entry name" value="RelE/ParE_toxin_dom_sf"/>
</dbReference>
<dbReference type="AlphaFoldDB" id="A0A0E3ZBJ8"/>
<sequence>MFYKVLYKKEAKKFIKKNKIYGIKFMKAFDEISKDKNKIFEYDIKKYIHKDYYDIFRMRIGDYRAIFRIIDTEIVILVFDIDSRGEIYKK</sequence>
<dbReference type="OrthoDB" id="9805098at2"/>
<dbReference type="HOGENOM" id="CLU_155761_6_0_0"/>
<evidence type="ECO:0000256" key="1">
    <source>
        <dbReference type="ARBA" id="ARBA00022649"/>
    </source>
</evidence>
<dbReference type="Pfam" id="PF05016">
    <property type="entry name" value="ParE_toxin"/>
    <property type="match status" value="1"/>
</dbReference>
<proteinExistence type="predicted"/>
<gene>
    <name evidence="2" type="ORF">VC03_05120</name>
</gene>
<dbReference type="STRING" id="187101.VC03_05120"/>
<dbReference type="PATRIC" id="fig|1069640.6.peg.1012"/>
<reference evidence="2 3" key="1">
    <citation type="journal article" date="2012" name="BMC Genomics">
        <title>Genomic sequence analysis and characterization of Sneathia amnii sp. nov.</title>
        <authorList>
            <consortium name="Vaginal Microbiome Consortium (additional members)"/>
            <person name="Harwich M.D.Jr."/>
            <person name="Serrano M.G."/>
            <person name="Fettweis J.M."/>
            <person name="Alves J.M."/>
            <person name="Reimers M.A."/>
            <person name="Buck G.A."/>
            <person name="Jefferson K.K."/>
        </authorList>
    </citation>
    <scope>NUCLEOTIDE SEQUENCE [LARGE SCALE GENOMIC DNA]</scope>
    <source>
        <strain evidence="2 3">SN35</strain>
    </source>
</reference>
<dbReference type="EMBL" id="CP011280">
    <property type="protein sequence ID" value="AKC95860.1"/>
    <property type="molecule type" value="Genomic_DNA"/>
</dbReference>
<dbReference type="KEGG" id="sns:VC03_05120"/>
<evidence type="ECO:0000313" key="2">
    <source>
        <dbReference type="EMBL" id="AKC95860.1"/>
    </source>
</evidence>
<evidence type="ECO:0008006" key="4">
    <source>
        <dbReference type="Google" id="ProtNLM"/>
    </source>
</evidence>
<dbReference type="Gene3D" id="3.30.2310.20">
    <property type="entry name" value="RelE-like"/>
    <property type="match status" value="1"/>
</dbReference>
<evidence type="ECO:0000313" key="3">
    <source>
        <dbReference type="Proteomes" id="UP000033103"/>
    </source>
</evidence>